<dbReference type="Gene3D" id="3.30.300.30">
    <property type="match status" value="1"/>
</dbReference>
<dbReference type="PANTHER" id="PTHR24096">
    <property type="entry name" value="LONG-CHAIN-FATTY-ACID--COA LIGASE"/>
    <property type="match status" value="1"/>
</dbReference>
<dbReference type="Proteomes" id="UP000054481">
    <property type="component" value="Unassembled WGS sequence"/>
</dbReference>
<dbReference type="EMBL" id="KQ030542">
    <property type="protein sequence ID" value="KJZ72768.1"/>
    <property type="molecule type" value="Genomic_DNA"/>
</dbReference>
<dbReference type="OrthoDB" id="10253869at2759"/>
<evidence type="ECO:0000313" key="3">
    <source>
        <dbReference type="Proteomes" id="UP000054481"/>
    </source>
</evidence>
<dbReference type="InterPro" id="IPR045851">
    <property type="entry name" value="AMP-bd_C_sf"/>
</dbReference>
<gene>
    <name evidence="2" type="ORF">HIM_07843</name>
</gene>
<dbReference type="InterPro" id="IPR042099">
    <property type="entry name" value="ANL_N_sf"/>
</dbReference>
<dbReference type="Gene3D" id="3.40.50.12780">
    <property type="entry name" value="N-terminal domain of ligase-like"/>
    <property type="match status" value="1"/>
</dbReference>
<dbReference type="InterPro" id="IPR000873">
    <property type="entry name" value="AMP-dep_synth/lig_dom"/>
</dbReference>
<protein>
    <recommendedName>
        <fullName evidence="1">AMP-dependent synthetase/ligase domain-containing protein</fullName>
    </recommendedName>
</protein>
<name>A0A0F7ZTA4_9HYPO</name>
<dbReference type="AlphaFoldDB" id="A0A0F7ZTA4"/>
<accession>A0A0F7ZTA4</accession>
<dbReference type="SUPFAM" id="SSF56801">
    <property type="entry name" value="Acetyl-CoA synthetase-like"/>
    <property type="match status" value="1"/>
</dbReference>
<feature type="domain" description="AMP-dependent synthetase/ligase" evidence="1">
    <location>
        <begin position="94"/>
        <end position="455"/>
    </location>
</feature>
<proteinExistence type="predicted"/>
<evidence type="ECO:0000259" key="1">
    <source>
        <dbReference type="Pfam" id="PF00501"/>
    </source>
</evidence>
<evidence type="ECO:0000313" key="2">
    <source>
        <dbReference type="EMBL" id="KJZ72768.1"/>
    </source>
</evidence>
<organism evidence="2 3">
    <name type="scientific">Hirsutella minnesotensis 3608</name>
    <dbReference type="NCBI Taxonomy" id="1043627"/>
    <lineage>
        <taxon>Eukaryota</taxon>
        <taxon>Fungi</taxon>
        <taxon>Dikarya</taxon>
        <taxon>Ascomycota</taxon>
        <taxon>Pezizomycotina</taxon>
        <taxon>Sordariomycetes</taxon>
        <taxon>Hypocreomycetidae</taxon>
        <taxon>Hypocreales</taxon>
        <taxon>Ophiocordycipitaceae</taxon>
        <taxon>Hirsutella</taxon>
    </lineage>
</organism>
<dbReference type="CDD" id="cd04433">
    <property type="entry name" value="AFD_class_I"/>
    <property type="match status" value="1"/>
</dbReference>
<dbReference type="Pfam" id="PF00501">
    <property type="entry name" value="AMP-binding"/>
    <property type="match status" value="1"/>
</dbReference>
<dbReference type="GO" id="GO:0016405">
    <property type="term" value="F:CoA-ligase activity"/>
    <property type="evidence" value="ECO:0007669"/>
    <property type="project" value="TreeGrafter"/>
</dbReference>
<reference evidence="2 3" key="1">
    <citation type="journal article" date="2014" name="Genome Biol. Evol.">
        <title>Comparative genomics and transcriptomics analyses reveal divergent lifestyle features of nematode endoparasitic fungus Hirsutella minnesotensis.</title>
        <authorList>
            <person name="Lai Y."/>
            <person name="Liu K."/>
            <person name="Zhang X."/>
            <person name="Zhang X."/>
            <person name="Li K."/>
            <person name="Wang N."/>
            <person name="Shu C."/>
            <person name="Wu Y."/>
            <person name="Wang C."/>
            <person name="Bushley K.E."/>
            <person name="Xiang M."/>
            <person name="Liu X."/>
        </authorList>
    </citation>
    <scope>NUCLEOTIDE SEQUENCE [LARGE SCALE GENOMIC DNA]</scope>
    <source>
        <strain evidence="2 3">3608</strain>
    </source>
</reference>
<sequence length="604" mass="65791">MAELSEIDAGPWKPYQFDSMWSVLQRGIDINPDKTALLAPSQPAHHLQELVGLAASTSAPRKFARAVGQLASINTVYSVLGLLGPAPPPVDCLSWTFAQMERAAARLGSILDNHGIFPGATIVILVSSCAEWALMIWVAALKCYTLVTLDTTMLKPSQEEELKSLINKLAPLLIMVENETVALAIDRLRSTKNKQRPFLGITLEPLTDTLPGWTSIIDISTMSFANDLKAKPATDNLDRTAMIVFTSGTSTGRPKGCIRTVGNLLRMVQPLSIPPLRSPFALSISKNYLGCAPGLLFSSWYTGNTAVLAGGEFTPATTLSALDSCRPMALIVTEPILMDILARHSDYSETRVSSMRFVQIIGTVTSIERLRRMRRVFSNAQIAAVYGMTEAVGFVGWTGAVPKLDTIPTFQGVASAGVALPGIKLKVVDDEGRIMRRNEPGVLHISGEVVAGGYWDGERAEAFYQEDGHRWYITGDCAVIDDDRHVYILGRNEHMIRNNGTIIAPATIENVLIKDVASTAVVVGLKTLAGKEVPYAIVDKDDRCLEDLQDIVVKNLGHTHRLGGIVRLDQLGLAQWPFTMSGKLLVSDLRRKIIDYLESGEALT</sequence>
<keyword evidence="3" id="KW-1185">Reference proteome</keyword>